<gene>
    <name evidence="1" type="ORF">AM571_PC00318</name>
</gene>
<evidence type="ECO:0000313" key="1">
    <source>
        <dbReference type="EMBL" id="APO78058.1"/>
    </source>
</evidence>
<name>A0A1L5PD03_RHIET</name>
<organism evidence="1 2">
    <name type="scientific">Rhizobium etli 8C-3</name>
    <dbReference type="NCBI Taxonomy" id="538025"/>
    <lineage>
        <taxon>Bacteria</taxon>
        <taxon>Pseudomonadati</taxon>
        <taxon>Pseudomonadota</taxon>
        <taxon>Alphaproteobacteria</taxon>
        <taxon>Hyphomicrobiales</taxon>
        <taxon>Rhizobiaceae</taxon>
        <taxon>Rhizobium/Agrobacterium group</taxon>
        <taxon>Rhizobium</taxon>
    </lineage>
</organism>
<accession>A0A1L5PD03</accession>
<dbReference type="EMBL" id="CP017244">
    <property type="protein sequence ID" value="APO78058.1"/>
    <property type="molecule type" value="Genomic_DNA"/>
</dbReference>
<protein>
    <submittedName>
        <fullName evidence="1">Uncharacterized protein</fullName>
    </submittedName>
</protein>
<dbReference type="AlphaFoldDB" id="A0A1L5PD03"/>
<dbReference type="Proteomes" id="UP000185109">
    <property type="component" value="Plasmid pRsp8C3c"/>
</dbReference>
<evidence type="ECO:0000313" key="2">
    <source>
        <dbReference type="Proteomes" id="UP000185109"/>
    </source>
</evidence>
<reference evidence="1 2" key="1">
    <citation type="submission" date="2016-09" db="EMBL/GenBank/DDBJ databases">
        <title>The complete genome sequences of Rhizobium gallicum, symbiovars gallicum and phaseoli, symbionts associated to common bean (Phaseolus vulgaris).</title>
        <authorList>
            <person name="Bustos P."/>
            <person name="Santamaria R.I."/>
            <person name="Perez-Carrascal O.M."/>
            <person name="Juarez S."/>
            <person name="Lozano L."/>
            <person name="Martinez-Flores I."/>
            <person name="Martinez-Romero E."/>
            <person name="Cevallos M."/>
            <person name="Romero D."/>
            <person name="Davila G."/>
            <person name="Gonzalez V."/>
        </authorList>
    </citation>
    <scope>NUCLEOTIDE SEQUENCE [LARGE SCALE GENOMIC DNA]</scope>
    <source>
        <strain evidence="1 2">8C-3</strain>
        <plasmid evidence="2">Plasmid prsp8c3c</plasmid>
    </source>
</reference>
<keyword evidence="1" id="KW-0614">Plasmid</keyword>
<geneLocation type="plasmid" evidence="2">
    <name>prsp8c3c</name>
</geneLocation>
<sequence length="74" mass="8320">MDAHHAHRRARMERNIDAYGRAVVIQVAKPESGVKAKRLVVTEDRARAEIQLFGIVLRSDYCLETPDLFGVNGT</sequence>
<proteinExistence type="predicted"/>